<organism evidence="1 2">
    <name type="scientific">Bradyrhizobium jicamae</name>
    <dbReference type="NCBI Taxonomy" id="280332"/>
    <lineage>
        <taxon>Bacteria</taxon>
        <taxon>Pseudomonadati</taxon>
        <taxon>Pseudomonadota</taxon>
        <taxon>Alphaproteobacteria</taxon>
        <taxon>Hyphomicrobiales</taxon>
        <taxon>Nitrobacteraceae</taxon>
        <taxon>Bradyrhizobium</taxon>
    </lineage>
</organism>
<name>A0ABS5FDG1_9BRAD</name>
<protein>
    <submittedName>
        <fullName evidence="1">Aspartate/glutamate racemase family protein</fullName>
    </submittedName>
</protein>
<proteinExistence type="predicted"/>
<dbReference type="InterPro" id="IPR053714">
    <property type="entry name" value="Iso_Racemase_Enz_sf"/>
</dbReference>
<accession>A0ABS5FDG1</accession>
<reference evidence="2" key="1">
    <citation type="journal article" date="2021" name="ISME J.">
        <title>Evolutionary origin and ecological implication of a unique nif island in free-living Bradyrhizobium lineages.</title>
        <authorList>
            <person name="Tao J."/>
        </authorList>
    </citation>
    <scope>NUCLEOTIDE SEQUENCE [LARGE SCALE GENOMIC DNA]</scope>
    <source>
        <strain evidence="2">SZCCT0434</strain>
    </source>
</reference>
<dbReference type="PANTHER" id="PTHR40267:SF1">
    <property type="entry name" value="BLR3294 PROTEIN"/>
    <property type="match status" value="1"/>
</dbReference>
<keyword evidence="2" id="KW-1185">Reference proteome</keyword>
<dbReference type="PIRSF" id="PIRSF015736">
    <property type="entry name" value="MI"/>
    <property type="match status" value="1"/>
</dbReference>
<dbReference type="Proteomes" id="UP001315278">
    <property type="component" value="Unassembled WGS sequence"/>
</dbReference>
<evidence type="ECO:0000313" key="1">
    <source>
        <dbReference type="EMBL" id="MBR0794819.1"/>
    </source>
</evidence>
<dbReference type="Gene3D" id="3.40.50.12500">
    <property type="match status" value="1"/>
</dbReference>
<dbReference type="EMBL" id="JAFCJH010000004">
    <property type="protein sequence ID" value="MBR0794819.1"/>
    <property type="molecule type" value="Genomic_DNA"/>
</dbReference>
<evidence type="ECO:0000313" key="2">
    <source>
        <dbReference type="Proteomes" id="UP001315278"/>
    </source>
</evidence>
<dbReference type="Pfam" id="PF17645">
    <property type="entry name" value="Amdase"/>
    <property type="match status" value="1"/>
</dbReference>
<sequence>MSDRTEWPRIGVIVPSSNTTVEADFILGLPADVMVHAARMYLAETTAEAERRMIYDHVPVAVTDLATLRPHVVVFACTSGGAVLGADGETSLIDRISRETGAPVVSTNDAVGSAIERLGRKRVAVLTPYVDELNQAIRAGLERRGLTVVHMAGLGITENFAISSVTPEEIVAFAERELAGRVHDLLFVSCTNFRAVEARPLLMRRFGVPVVTSNQATIEAALDIVGATAKWSVPVAA</sequence>
<dbReference type="PANTHER" id="PTHR40267">
    <property type="entry name" value="BLR3294 PROTEIN"/>
    <property type="match status" value="1"/>
</dbReference>
<dbReference type="InterPro" id="IPR026286">
    <property type="entry name" value="MaiA/AMDase"/>
</dbReference>
<comment type="caution">
    <text evidence="1">The sequence shown here is derived from an EMBL/GenBank/DDBJ whole genome shotgun (WGS) entry which is preliminary data.</text>
</comment>
<dbReference type="RefSeq" id="WP_212396778.1">
    <property type="nucleotide sequence ID" value="NZ_JAFCJH010000004.1"/>
</dbReference>
<gene>
    <name evidence="1" type="ORF">JQ615_05350</name>
</gene>